<name>A0ACB5SXH9_AMBMO</name>
<dbReference type="EMBL" id="BSXS01001411">
    <property type="protein sequence ID" value="GME76108.1"/>
    <property type="molecule type" value="Genomic_DNA"/>
</dbReference>
<keyword evidence="2" id="KW-1185">Reference proteome</keyword>
<accession>A0ACB5SXH9</accession>
<organism evidence="1 2">
    <name type="scientific">Ambrosiozyma monospora</name>
    <name type="common">Yeast</name>
    <name type="synonym">Endomycopsis monosporus</name>
    <dbReference type="NCBI Taxonomy" id="43982"/>
    <lineage>
        <taxon>Eukaryota</taxon>
        <taxon>Fungi</taxon>
        <taxon>Dikarya</taxon>
        <taxon>Ascomycota</taxon>
        <taxon>Saccharomycotina</taxon>
        <taxon>Pichiomycetes</taxon>
        <taxon>Pichiales</taxon>
        <taxon>Pichiaceae</taxon>
        <taxon>Ambrosiozyma</taxon>
    </lineage>
</organism>
<comment type="caution">
    <text evidence="1">The sequence shown here is derived from an EMBL/GenBank/DDBJ whole genome shotgun (WGS) entry which is preliminary data.</text>
</comment>
<reference evidence="1" key="1">
    <citation type="submission" date="2023-04" db="EMBL/GenBank/DDBJ databases">
        <title>Ambrosiozyma monospora NBRC 10751.</title>
        <authorList>
            <person name="Ichikawa N."/>
            <person name="Sato H."/>
            <person name="Tonouchi N."/>
        </authorList>
    </citation>
    <scope>NUCLEOTIDE SEQUENCE</scope>
    <source>
        <strain evidence="1">NBRC 10751</strain>
    </source>
</reference>
<evidence type="ECO:0000313" key="1">
    <source>
        <dbReference type="EMBL" id="GME76108.1"/>
    </source>
</evidence>
<dbReference type="Proteomes" id="UP001165064">
    <property type="component" value="Unassembled WGS sequence"/>
</dbReference>
<gene>
    <name evidence="1" type="ORF">Amon02_000245100</name>
</gene>
<protein>
    <submittedName>
        <fullName evidence="1">Unnamed protein product</fullName>
    </submittedName>
</protein>
<sequence>MESHLPNMPSIQQHIIGPGPRPRISIDGTTFASQLPPELQYLILKIVILYYLKSIPDMHDMLAHLVCMMGYQNSLLDCVLSMVIQELEIGIGMSLFTDVHFDEFAEFVSTRSIKLKSINFSFPLPGHPKIHTTQTQILQFLNSCCANVVPEMPMNFSRGIGISHISISNEQMQLSFMKRASSLSL</sequence>
<proteinExistence type="predicted"/>
<evidence type="ECO:0000313" key="2">
    <source>
        <dbReference type="Proteomes" id="UP001165064"/>
    </source>
</evidence>